<dbReference type="CDD" id="cd06261">
    <property type="entry name" value="TM_PBP2"/>
    <property type="match status" value="1"/>
</dbReference>
<dbReference type="SUPFAM" id="SSF161098">
    <property type="entry name" value="MetI-like"/>
    <property type="match status" value="1"/>
</dbReference>
<evidence type="ECO:0000256" key="1">
    <source>
        <dbReference type="ARBA" id="ARBA00004651"/>
    </source>
</evidence>
<dbReference type="GO" id="GO:0055085">
    <property type="term" value="P:transmembrane transport"/>
    <property type="evidence" value="ECO:0007669"/>
    <property type="project" value="InterPro"/>
</dbReference>
<evidence type="ECO:0000256" key="4">
    <source>
        <dbReference type="ARBA" id="ARBA00022692"/>
    </source>
</evidence>
<feature type="transmembrane region" description="Helical" evidence="7">
    <location>
        <begin position="103"/>
        <end position="121"/>
    </location>
</feature>
<dbReference type="PANTHER" id="PTHR43744:SF12">
    <property type="entry name" value="ABC TRANSPORTER PERMEASE PROTEIN MG189-RELATED"/>
    <property type="match status" value="1"/>
</dbReference>
<comment type="caution">
    <text evidence="9">The sequence shown here is derived from an EMBL/GenBank/DDBJ whole genome shotgun (WGS) entry which is preliminary data.</text>
</comment>
<keyword evidence="3" id="KW-1003">Cell membrane</keyword>
<dbReference type="GO" id="GO:0005886">
    <property type="term" value="C:plasma membrane"/>
    <property type="evidence" value="ECO:0007669"/>
    <property type="project" value="UniProtKB-SubCell"/>
</dbReference>
<dbReference type="EMBL" id="BIFT01000002">
    <property type="protein sequence ID" value="GCE29576.1"/>
    <property type="molecule type" value="Genomic_DNA"/>
</dbReference>
<protein>
    <submittedName>
        <fullName evidence="9">Sugar ABC transporter permease</fullName>
    </submittedName>
</protein>
<keyword evidence="6 7" id="KW-0472">Membrane</keyword>
<proteinExistence type="inferred from homology"/>
<name>A0A402BE48_9CHLR</name>
<evidence type="ECO:0000259" key="8">
    <source>
        <dbReference type="PROSITE" id="PS50928"/>
    </source>
</evidence>
<dbReference type="AlphaFoldDB" id="A0A402BE48"/>
<reference evidence="10" key="1">
    <citation type="submission" date="2018-12" db="EMBL/GenBank/DDBJ databases">
        <title>Tengunoibacter tsumagoiensis gen. nov., sp. nov., Dictyobacter kobayashii sp. nov., D. alpinus sp. nov., and D. joshuensis sp. nov. and description of Dictyobacteraceae fam. nov. within the order Ktedonobacterales isolated from Tengu-no-mugimeshi.</title>
        <authorList>
            <person name="Wang C.M."/>
            <person name="Zheng Y."/>
            <person name="Sakai Y."/>
            <person name="Toyoda A."/>
            <person name="Minakuchi Y."/>
            <person name="Abe K."/>
            <person name="Yokota A."/>
            <person name="Yabe S."/>
        </authorList>
    </citation>
    <scope>NUCLEOTIDE SEQUENCE [LARGE SCALE GENOMIC DNA]</scope>
    <source>
        <strain evidence="10">Uno16</strain>
    </source>
</reference>
<evidence type="ECO:0000313" key="10">
    <source>
        <dbReference type="Proteomes" id="UP000287171"/>
    </source>
</evidence>
<evidence type="ECO:0000256" key="3">
    <source>
        <dbReference type="ARBA" id="ARBA00022475"/>
    </source>
</evidence>
<evidence type="ECO:0000256" key="6">
    <source>
        <dbReference type="ARBA" id="ARBA00023136"/>
    </source>
</evidence>
<dbReference type="OrthoDB" id="2063054at2"/>
<dbReference type="Pfam" id="PF00528">
    <property type="entry name" value="BPD_transp_1"/>
    <property type="match status" value="1"/>
</dbReference>
<dbReference type="Gene3D" id="1.10.3720.10">
    <property type="entry name" value="MetI-like"/>
    <property type="match status" value="1"/>
</dbReference>
<comment type="similarity">
    <text evidence="7">Belongs to the binding-protein-dependent transport system permease family.</text>
</comment>
<feature type="transmembrane region" description="Helical" evidence="7">
    <location>
        <begin position="266"/>
        <end position="287"/>
    </location>
</feature>
<feature type="domain" description="ABC transmembrane type-1" evidence="8">
    <location>
        <begin position="98"/>
        <end position="287"/>
    </location>
</feature>
<organism evidence="9 10">
    <name type="scientific">Dictyobacter alpinus</name>
    <dbReference type="NCBI Taxonomy" id="2014873"/>
    <lineage>
        <taxon>Bacteria</taxon>
        <taxon>Bacillati</taxon>
        <taxon>Chloroflexota</taxon>
        <taxon>Ktedonobacteria</taxon>
        <taxon>Ktedonobacterales</taxon>
        <taxon>Dictyobacteraceae</taxon>
        <taxon>Dictyobacter</taxon>
    </lineage>
</organism>
<keyword evidence="2 7" id="KW-0813">Transport</keyword>
<dbReference type="InterPro" id="IPR035906">
    <property type="entry name" value="MetI-like_sf"/>
</dbReference>
<dbReference type="Proteomes" id="UP000287171">
    <property type="component" value="Unassembled WGS sequence"/>
</dbReference>
<feature type="transmembrane region" description="Helical" evidence="7">
    <location>
        <begin position="34"/>
        <end position="55"/>
    </location>
</feature>
<gene>
    <name evidence="9" type="ORF">KDA_50600</name>
</gene>
<dbReference type="PANTHER" id="PTHR43744">
    <property type="entry name" value="ABC TRANSPORTER PERMEASE PROTEIN MG189-RELATED-RELATED"/>
    <property type="match status" value="1"/>
</dbReference>
<accession>A0A402BE48</accession>
<keyword evidence="10" id="KW-1185">Reference proteome</keyword>
<keyword evidence="5 7" id="KW-1133">Transmembrane helix</keyword>
<dbReference type="RefSeq" id="WP_126629816.1">
    <property type="nucleotide sequence ID" value="NZ_BIFT01000002.1"/>
</dbReference>
<comment type="subcellular location">
    <subcellularLocation>
        <location evidence="1 7">Cell membrane</location>
        <topology evidence="1 7">Multi-pass membrane protein</topology>
    </subcellularLocation>
</comment>
<evidence type="ECO:0000256" key="7">
    <source>
        <dbReference type="RuleBase" id="RU363032"/>
    </source>
</evidence>
<keyword evidence="4 7" id="KW-0812">Transmembrane</keyword>
<feature type="transmembrane region" description="Helical" evidence="7">
    <location>
        <begin position="169"/>
        <end position="188"/>
    </location>
</feature>
<evidence type="ECO:0000256" key="2">
    <source>
        <dbReference type="ARBA" id="ARBA00022448"/>
    </source>
</evidence>
<dbReference type="PROSITE" id="PS50928">
    <property type="entry name" value="ABC_TM1"/>
    <property type="match status" value="1"/>
</dbReference>
<evidence type="ECO:0000256" key="5">
    <source>
        <dbReference type="ARBA" id="ARBA00022989"/>
    </source>
</evidence>
<sequence length="302" mass="34148">MAVLPSSKFAPSRGNIAHDHSKQLSQIERAVRTVALYGLLFFLAFLFLLPFYLLIRNALLTEKQFSGSEGWIWFPLPPQFQSWYDVFHDDAASMIDGLKNSGIIAITQVVGQMLFASLAGYGLARVPFRWNKMFFYLILFTLMIPSAVTFIPTFLVVANLGWVNTLQGLIVPGLFSSFSALLFRQYFLDFPRELEEAAQVDGLGYWGIFWRILVPNSQAVFLSLGLLSFMTSWNSFLWPLVIGQDSSMWTIQVVISTFITQQAVNFPAIFMGAIISIVPLLIIFFFFQRYIVAGLARTGIKD</sequence>
<dbReference type="InterPro" id="IPR000515">
    <property type="entry name" value="MetI-like"/>
</dbReference>
<feature type="transmembrane region" description="Helical" evidence="7">
    <location>
        <begin position="133"/>
        <end position="157"/>
    </location>
</feature>
<evidence type="ECO:0000313" key="9">
    <source>
        <dbReference type="EMBL" id="GCE29576.1"/>
    </source>
</evidence>